<evidence type="ECO:0000256" key="4">
    <source>
        <dbReference type="ARBA" id="ARBA00022475"/>
    </source>
</evidence>
<evidence type="ECO:0000256" key="3">
    <source>
        <dbReference type="ARBA" id="ARBA00012438"/>
    </source>
</evidence>
<dbReference type="InterPro" id="IPR010559">
    <property type="entry name" value="Sig_transdc_His_kin_internal"/>
</dbReference>
<evidence type="ECO:0000256" key="7">
    <source>
        <dbReference type="ARBA" id="ARBA00022741"/>
    </source>
</evidence>
<dbReference type="RefSeq" id="WP_169281940.1">
    <property type="nucleotide sequence ID" value="NZ_CP051680.1"/>
</dbReference>
<dbReference type="Pfam" id="PF02518">
    <property type="entry name" value="HATPase_c"/>
    <property type="match status" value="1"/>
</dbReference>
<gene>
    <name evidence="15" type="ORF">HH215_22495</name>
</gene>
<dbReference type="GO" id="GO:0005524">
    <property type="term" value="F:ATP binding"/>
    <property type="evidence" value="ECO:0007669"/>
    <property type="project" value="UniProtKB-KW"/>
</dbReference>
<dbReference type="InterPro" id="IPR050640">
    <property type="entry name" value="Bact_2-comp_sensor_kinase"/>
</dbReference>
<feature type="domain" description="Histidine kinase" evidence="13">
    <location>
        <begin position="487"/>
        <end position="594"/>
    </location>
</feature>
<dbReference type="Gene3D" id="6.10.340.10">
    <property type="match status" value="1"/>
</dbReference>
<protein>
    <recommendedName>
        <fullName evidence="3">histidine kinase</fullName>
        <ecNumber evidence="3">2.7.13.3</ecNumber>
    </recommendedName>
</protein>
<keyword evidence="4" id="KW-1003">Cell membrane</keyword>
<dbReference type="PANTHER" id="PTHR34220:SF7">
    <property type="entry name" value="SENSOR HISTIDINE KINASE YPDA"/>
    <property type="match status" value="1"/>
</dbReference>
<evidence type="ECO:0000256" key="1">
    <source>
        <dbReference type="ARBA" id="ARBA00000085"/>
    </source>
</evidence>
<name>A0A7Z2VMR2_9BACL</name>
<sequence>MKWPRSIAGMSMKSKLILLYCFTITVPFLVIGQVILQVYGNLVVRQTTELSQESVKQVQLNLKELLDRQTEILDRFAFDSYLRSYLNPQRSYADNRDSIDAYNNYLKPITNNLTIPDGLVSLNIYFLNETLLPGLGIYAYADERIRSGKAYSSAIEVGMGIAWGLENGRLYLSRSIREYSGEIYGVAVVRLPETLLYALMKESDPVNNRILIADDQGRVVSSNDRDRVGTSISEEPFYVQTSGQRHGAAEVKTDQTYKVLFETIESDINLTGWKVYSLIPIDHLLREEKRVRTIGIAAMAVMAVLSCVLFLFFLDRITNGIKTLVGKMKSLRNGEFSTIEDKGYRDEIGIMTRSFNRMVEGLERMIQENYLAQVKIKDINIKKREAELYALQSQIHPHFLFNTLDSIRMKLLQLPTDDHQEASDMVLNLSKILRKSLNWQSGVVTLADELEFVASYLEIQRSRFKDKIGYRIEIPSEWMALRIPKLILQPIVENAIQHGLEKKRGQGMIAISGSGSGSELTIEIRDDGLGMEPDKLIEIQGALNWQQSLDNEQSIGIKNVHDRIRLHFGDSHGVTIQSRPGEGTVVTLSMPLEQQERLETGDSNVEGHDRR</sequence>
<evidence type="ECO:0000256" key="6">
    <source>
        <dbReference type="ARBA" id="ARBA00022679"/>
    </source>
</evidence>
<comment type="catalytic activity">
    <reaction evidence="1">
        <text>ATP + protein L-histidine = ADP + protein N-phospho-L-histidine.</text>
        <dbReference type="EC" id="2.7.13.3"/>
    </reaction>
</comment>
<dbReference type="InterPro" id="IPR036890">
    <property type="entry name" value="HATPase_C_sf"/>
</dbReference>
<dbReference type="PROSITE" id="PS50885">
    <property type="entry name" value="HAMP"/>
    <property type="match status" value="1"/>
</dbReference>
<dbReference type="AlphaFoldDB" id="A0A7Z2VMR2"/>
<dbReference type="EMBL" id="CP051680">
    <property type="protein sequence ID" value="QJD85680.1"/>
    <property type="molecule type" value="Genomic_DNA"/>
</dbReference>
<organism evidence="15 16">
    <name type="scientific">Cohnella herbarum</name>
    <dbReference type="NCBI Taxonomy" id="2728023"/>
    <lineage>
        <taxon>Bacteria</taxon>
        <taxon>Bacillati</taxon>
        <taxon>Bacillota</taxon>
        <taxon>Bacilli</taxon>
        <taxon>Bacillales</taxon>
        <taxon>Paenibacillaceae</taxon>
        <taxon>Cohnella</taxon>
    </lineage>
</organism>
<dbReference type="InterPro" id="IPR005467">
    <property type="entry name" value="His_kinase_dom"/>
</dbReference>
<proteinExistence type="predicted"/>
<dbReference type="KEGG" id="cheb:HH215_22495"/>
<dbReference type="PROSITE" id="PS50109">
    <property type="entry name" value="HIS_KIN"/>
    <property type="match status" value="1"/>
</dbReference>
<keyword evidence="8 15" id="KW-0418">Kinase</keyword>
<evidence type="ECO:0000256" key="11">
    <source>
        <dbReference type="ARBA" id="ARBA00023136"/>
    </source>
</evidence>
<keyword evidence="9" id="KW-0067">ATP-binding</keyword>
<dbReference type="EC" id="2.7.13.3" evidence="3"/>
<dbReference type="Pfam" id="PF06580">
    <property type="entry name" value="His_kinase"/>
    <property type="match status" value="1"/>
</dbReference>
<dbReference type="Pfam" id="PF00672">
    <property type="entry name" value="HAMP"/>
    <property type="match status" value="1"/>
</dbReference>
<dbReference type="SUPFAM" id="SSF158472">
    <property type="entry name" value="HAMP domain-like"/>
    <property type="match status" value="1"/>
</dbReference>
<dbReference type="InterPro" id="IPR003594">
    <property type="entry name" value="HATPase_dom"/>
</dbReference>
<keyword evidence="16" id="KW-1185">Reference proteome</keyword>
<evidence type="ECO:0000256" key="8">
    <source>
        <dbReference type="ARBA" id="ARBA00022777"/>
    </source>
</evidence>
<comment type="subcellular location">
    <subcellularLocation>
        <location evidence="2">Cell membrane</location>
        <topology evidence="2">Multi-pass membrane protein</topology>
    </subcellularLocation>
</comment>
<dbReference type="SMART" id="SM00387">
    <property type="entry name" value="HATPase_c"/>
    <property type="match status" value="1"/>
</dbReference>
<evidence type="ECO:0000256" key="12">
    <source>
        <dbReference type="SAM" id="Phobius"/>
    </source>
</evidence>
<evidence type="ECO:0000256" key="5">
    <source>
        <dbReference type="ARBA" id="ARBA00022553"/>
    </source>
</evidence>
<keyword evidence="12" id="KW-1133">Transmembrane helix</keyword>
<dbReference type="CDD" id="cd06225">
    <property type="entry name" value="HAMP"/>
    <property type="match status" value="1"/>
</dbReference>
<reference evidence="15 16" key="1">
    <citation type="submission" date="2020-04" db="EMBL/GenBank/DDBJ databases">
        <title>Genome sequencing of novel species.</title>
        <authorList>
            <person name="Heo J."/>
            <person name="Kim S.-J."/>
            <person name="Kim J.-S."/>
            <person name="Hong S.-B."/>
            <person name="Kwon S.-W."/>
        </authorList>
    </citation>
    <scope>NUCLEOTIDE SEQUENCE [LARGE SCALE GENOMIC DNA]</scope>
    <source>
        <strain evidence="15 16">MFER-1</strain>
    </source>
</reference>
<keyword evidence="10" id="KW-0902">Two-component regulatory system</keyword>
<dbReference type="Gene3D" id="3.30.565.10">
    <property type="entry name" value="Histidine kinase-like ATPase, C-terminal domain"/>
    <property type="match status" value="1"/>
</dbReference>
<feature type="transmembrane region" description="Helical" evidence="12">
    <location>
        <begin position="294"/>
        <end position="314"/>
    </location>
</feature>
<dbReference type="Proteomes" id="UP000502248">
    <property type="component" value="Chromosome"/>
</dbReference>
<accession>A0A7Z2VMR2</accession>
<evidence type="ECO:0000313" key="15">
    <source>
        <dbReference type="EMBL" id="QJD85680.1"/>
    </source>
</evidence>
<dbReference type="SMART" id="SM00304">
    <property type="entry name" value="HAMP"/>
    <property type="match status" value="1"/>
</dbReference>
<dbReference type="SUPFAM" id="SSF55874">
    <property type="entry name" value="ATPase domain of HSP90 chaperone/DNA topoisomerase II/histidine kinase"/>
    <property type="match status" value="1"/>
</dbReference>
<keyword evidence="12" id="KW-0812">Transmembrane</keyword>
<dbReference type="PANTHER" id="PTHR34220">
    <property type="entry name" value="SENSOR HISTIDINE KINASE YPDA"/>
    <property type="match status" value="1"/>
</dbReference>
<evidence type="ECO:0000313" key="16">
    <source>
        <dbReference type="Proteomes" id="UP000502248"/>
    </source>
</evidence>
<dbReference type="GO" id="GO:0000155">
    <property type="term" value="F:phosphorelay sensor kinase activity"/>
    <property type="evidence" value="ECO:0007669"/>
    <property type="project" value="InterPro"/>
</dbReference>
<dbReference type="GO" id="GO:0005886">
    <property type="term" value="C:plasma membrane"/>
    <property type="evidence" value="ECO:0007669"/>
    <property type="project" value="UniProtKB-SubCell"/>
</dbReference>
<feature type="domain" description="HAMP" evidence="14">
    <location>
        <begin position="315"/>
        <end position="367"/>
    </location>
</feature>
<evidence type="ECO:0000256" key="10">
    <source>
        <dbReference type="ARBA" id="ARBA00023012"/>
    </source>
</evidence>
<keyword evidence="6" id="KW-0808">Transferase</keyword>
<evidence type="ECO:0000256" key="9">
    <source>
        <dbReference type="ARBA" id="ARBA00022840"/>
    </source>
</evidence>
<evidence type="ECO:0000259" key="13">
    <source>
        <dbReference type="PROSITE" id="PS50109"/>
    </source>
</evidence>
<keyword evidence="7" id="KW-0547">Nucleotide-binding</keyword>
<evidence type="ECO:0000256" key="2">
    <source>
        <dbReference type="ARBA" id="ARBA00004651"/>
    </source>
</evidence>
<keyword evidence="11 12" id="KW-0472">Membrane</keyword>
<evidence type="ECO:0000259" key="14">
    <source>
        <dbReference type="PROSITE" id="PS50885"/>
    </source>
</evidence>
<dbReference type="InterPro" id="IPR003660">
    <property type="entry name" value="HAMP_dom"/>
</dbReference>
<keyword evidence="5" id="KW-0597">Phosphoprotein</keyword>